<proteinExistence type="inferred from homology"/>
<evidence type="ECO:0000256" key="4">
    <source>
        <dbReference type="HAMAP-Rule" id="MF_01420"/>
    </source>
</evidence>
<dbReference type="Pfam" id="PF10298">
    <property type="entry name" value="WhiA_N"/>
    <property type="match status" value="1"/>
</dbReference>
<evidence type="ECO:0000313" key="8">
    <source>
        <dbReference type="EMBL" id="EHG23949.1"/>
    </source>
</evidence>
<dbReference type="SUPFAM" id="SSF55608">
    <property type="entry name" value="Homing endonucleases"/>
    <property type="match status" value="1"/>
</dbReference>
<name>A0ABP2MP55_9FIRM</name>
<keyword evidence="2 4" id="KW-0238">DNA-binding</keyword>
<dbReference type="EMBL" id="ADGH01000016">
    <property type="protein sequence ID" value="EHG23949.1"/>
    <property type="molecule type" value="Genomic_DNA"/>
</dbReference>
<evidence type="ECO:0000259" key="6">
    <source>
        <dbReference type="Pfam" id="PF10298"/>
    </source>
</evidence>
<dbReference type="PANTHER" id="PTHR37307">
    <property type="entry name" value="CELL DIVISION PROTEIN WHIA-RELATED"/>
    <property type="match status" value="1"/>
</dbReference>
<sequence>MPSFASDVKNALSRTDTDRSCCQTAELAALLRMGASMVTDGAHGLGLRFAADNAAVARRVIRLLHTMDGAIETSVAMERTPQLRRRTYIVNIAAGESVTPLLTRLGFLDRGTLRTGTDRTLLRRKCCRAAYLRGAFLGGGSVNRPEASCHLEITTKSAVMGRGLHTLLRRLHFPVGLTDRRDTYVVYLKEGDAVMDFLSLIGAEEAAEEIEVARNLKEVRAQVNRLVNVETANLQRAVDAAAEQLAAIERLHSVGMLSSLPEDLRETAEMRRLHPEVSMAELAALCHISKSGMSHRLRKIRAMAEEVSI</sequence>
<accession>A0ABP2MP55</accession>
<dbReference type="InterPro" id="IPR039518">
    <property type="entry name" value="WhiA_LAGLIDADG_dom"/>
</dbReference>
<dbReference type="Proteomes" id="UP000003175">
    <property type="component" value="Unassembled WGS sequence"/>
</dbReference>
<gene>
    <name evidence="4" type="primary">whiA</name>
    <name evidence="8" type="ORF">HMPREF9432_01623</name>
</gene>
<dbReference type="InterPro" id="IPR003802">
    <property type="entry name" value="Sporulation_regulator_WhiA"/>
</dbReference>
<feature type="domain" description="WhiA LAGLIDADG-like" evidence="7">
    <location>
        <begin position="129"/>
        <end position="220"/>
    </location>
</feature>
<evidence type="ECO:0000313" key="9">
    <source>
        <dbReference type="Proteomes" id="UP000003175"/>
    </source>
</evidence>
<evidence type="ECO:0000259" key="5">
    <source>
        <dbReference type="Pfam" id="PF02650"/>
    </source>
</evidence>
<dbReference type="PANTHER" id="PTHR37307:SF1">
    <property type="entry name" value="CELL DIVISION PROTEIN WHIA-RELATED"/>
    <property type="match status" value="1"/>
</dbReference>
<dbReference type="NCBIfam" id="TIGR00647">
    <property type="entry name" value="DNA_bind_WhiA"/>
    <property type="match status" value="1"/>
</dbReference>
<evidence type="ECO:0000259" key="7">
    <source>
        <dbReference type="Pfam" id="PF14527"/>
    </source>
</evidence>
<dbReference type="InterPro" id="IPR023054">
    <property type="entry name" value="Sporulation_regulator_WhiA_C"/>
</dbReference>
<evidence type="ECO:0000256" key="1">
    <source>
        <dbReference type="ARBA" id="ARBA00022618"/>
    </source>
</evidence>
<dbReference type="InterPro" id="IPR018478">
    <property type="entry name" value="Sporu_reg_WhiA_N_dom"/>
</dbReference>
<evidence type="ECO:0000256" key="3">
    <source>
        <dbReference type="ARBA" id="ARBA00023306"/>
    </source>
</evidence>
<evidence type="ECO:0000256" key="2">
    <source>
        <dbReference type="ARBA" id="ARBA00023125"/>
    </source>
</evidence>
<dbReference type="RefSeq" id="WP_006696844.1">
    <property type="nucleotide sequence ID" value="NZ_JH376860.1"/>
</dbReference>
<dbReference type="HAMAP" id="MF_01420">
    <property type="entry name" value="HTH_type_WhiA"/>
    <property type="match status" value="1"/>
</dbReference>
<feature type="domain" description="Sporulation regulator WhiA C-terminal" evidence="5">
    <location>
        <begin position="223"/>
        <end position="304"/>
    </location>
</feature>
<feature type="domain" description="Sporulation transcription regulator WhiA N-terminal" evidence="6">
    <location>
        <begin position="20"/>
        <end position="107"/>
    </location>
</feature>
<keyword evidence="3 4" id="KW-0131">Cell cycle</keyword>
<dbReference type="Pfam" id="PF02650">
    <property type="entry name" value="HTH_WhiA"/>
    <property type="match status" value="1"/>
</dbReference>
<keyword evidence="1 4" id="KW-0132">Cell division</keyword>
<comment type="caution">
    <text evidence="8">The sequence shown here is derived from an EMBL/GenBank/DDBJ whole genome shotgun (WGS) entry which is preliminary data.</text>
</comment>
<comment type="function">
    <text evidence="4">Involved in cell division and chromosome segregation.</text>
</comment>
<keyword evidence="9" id="KW-1185">Reference proteome</keyword>
<dbReference type="Pfam" id="PF14527">
    <property type="entry name" value="LAGLIDADG_WhiA"/>
    <property type="match status" value="1"/>
</dbReference>
<comment type="similarity">
    <text evidence="4">Belongs to the WhiA family.</text>
</comment>
<dbReference type="Gene3D" id="3.10.28.10">
    <property type="entry name" value="Homing endonucleases"/>
    <property type="match status" value="1"/>
</dbReference>
<dbReference type="InterPro" id="IPR027434">
    <property type="entry name" value="Homing_endonucl"/>
</dbReference>
<protein>
    <recommendedName>
        <fullName evidence="4">Probable cell division protein WhiA</fullName>
    </recommendedName>
</protein>
<organism evidence="8 9">
    <name type="scientific">Selenomonas noxia F0398</name>
    <dbReference type="NCBI Taxonomy" id="702437"/>
    <lineage>
        <taxon>Bacteria</taxon>
        <taxon>Bacillati</taxon>
        <taxon>Bacillota</taxon>
        <taxon>Negativicutes</taxon>
        <taxon>Selenomonadales</taxon>
        <taxon>Selenomonadaceae</taxon>
        <taxon>Selenomonas</taxon>
    </lineage>
</organism>
<reference evidence="8 9" key="1">
    <citation type="submission" date="2011-08" db="EMBL/GenBank/DDBJ databases">
        <title>The Genome Sequence of Selenomonas noxia F0398.</title>
        <authorList>
            <consortium name="The Broad Institute Genome Sequencing Platform"/>
            <person name="Earl A."/>
            <person name="Ward D."/>
            <person name="Feldgarden M."/>
            <person name="Gevers D."/>
            <person name="Izard J."/>
            <person name="Ganesan A."/>
            <person name="Blanton J.M."/>
            <person name="Baranova O.V."/>
            <person name="Tanner A.C."/>
            <person name="Dewhirst F.E."/>
            <person name="Young S.K."/>
            <person name="Zeng Q."/>
            <person name="Gargeya S."/>
            <person name="Fitzgerald M."/>
            <person name="Haas B."/>
            <person name="Abouelleil A."/>
            <person name="Alvarado L."/>
            <person name="Arachchi H.M."/>
            <person name="Berlin A."/>
            <person name="Brown A."/>
            <person name="Chapman S.B."/>
            <person name="Chen Z."/>
            <person name="Dunbar C."/>
            <person name="Freedman E."/>
            <person name="Gearin G."/>
            <person name="Gellesch M."/>
            <person name="Goldberg J."/>
            <person name="Griggs A."/>
            <person name="Gujja S."/>
            <person name="Heiman D."/>
            <person name="Howarth C."/>
            <person name="Larson L."/>
            <person name="Lui A."/>
            <person name="MacDonald P.J.P."/>
            <person name="Montmayeur A."/>
            <person name="Murphy C."/>
            <person name="Neiman D."/>
            <person name="Pearson M."/>
            <person name="Priest M."/>
            <person name="Roberts A."/>
            <person name="Saif S."/>
            <person name="Shea T."/>
            <person name="Shenoy N."/>
            <person name="Sisk P."/>
            <person name="Stolte C."/>
            <person name="Sykes S."/>
            <person name="Wortman J."/>
            <person name="Nusbaum C."/>
            <person name="Birren B."/>
        </authorList>
    </citation>
    <scope>NUCLEOTIDE SEQUENCE [LARGE SCALE GENOMIC DNA]</scope>
    <source>
        <strain evidence="8 9">F0398</strain>
    </source>
</reference>